<dbReference type="EMBL" id="CP055156">
    <property type="protein sequence ID" value="QNF35409.1"/>
    <property type="molecule type" value="Genomic_DNA"/>
</dbReference>
<dbReference type="AlphaFoldDB" id="A0A7G7GE25"/>
<keyword evidence="1" id="KW-0812">Transmembrane</keyword>
<sequence length="157" mass="18343">MENLGERIFCERKDHFLLFKIKSSPFSIVIYIVLACFMLYVKLYWLLIITILLSFVDYYSYEKIELDGVKNQLSKSSSLLLGKPRKQLIIPFDETSFVISSKYSFDGEAAVKDVYAIDVLYKGVKAFEFYRTSDLELIDKISKKLNTIQSLKWENCI</sequence>
<dbReference type="Proteomes" id="UP000515237">
    <property type="component" value="Chromosome"/>
</dbReference>
<gene>
    <name evidence="2" type="ORF">HUW51_22830</name>
</gene>
<organism evidence="2 3">
    <name type="scientific">Adhaeribacter swui</name>
    <dbReference type="NCBI Taxonomy" id="2086471"/>
    <lineage>
        <taxon>Bacteria</taxon>
        <taxon>Pseudomonadati</taxon>
        <taxon>Bacteroidota</taxon>
        <taxon>Cytophagia</taxon>
        <taxon>Cytophagales</taxon>
        <taxon>Hymenobacteraceae</taxon>
        <taxon>Adhaeribacter</taxon>
    </lineage>
</organism>
<protein>
    <submittedName>
        <fullName evidence="2">Uncharacterized protein</fullName>
    </submittedName>
</protein>
<keyword evidence="1" id="KW-0472">Membrane</keyword>
<feature type="transmembrane region" description="Helical" evidence="1">
    <location>
        <begin position="28"/>
        <end position="56"/>
    </location>
</feature>
<dbReference type="RefSeq" id="WP_185271900.1">
    <property type="nucleotide sequence ID" value="NZ_CP055156.1"/>
</dbReference>
<proteinExistence type="predicted"/>
<evidence type="ECO:0000313" key="2">
    <source>
        <dbReference type="EMBL" id="QNF35409.1"/>
    </source>
</evidence>
<dbReference type="KEGG" id="aswu:HUW51_22830"/>
<keyword evidence="1" id="KW-1133">Transmembrane helix</keyword>
<reference evidence="2 3" key="1">
    <citation type="journal article" date="2018" name="Int. J. Syst. Evol. Microbiol.">
        <title>Adhaeribacter swui sp. nov., isolated from wet mud.</title>
        <authorList>
            <person name="Kim D.U."/>
            <person name="Kim K.W."/>
            <person name="Kang M.S."/>
            <person name="Kim J.Y."/>
            <person name="Jang J.H."/>
            <person name="Kim M.K."/>
        </authorList>
    </citation>
    <scope>NUCLEOTIDE SEQUENCE [LARGE SCALE GENOMIC DNA]</scope>
    <source>
        <strain evidence="2 3">KCTC 52873</strain>
    </source>
</reference>
<evidence type="ECO:0000256" key="1">
    <source>
        <dbReference type="SAM" id="Phobius"/>
    </source>
</evidence>
<keyword evidence="3" id="KW-1185">Reference proteome</keyword>
<name>A0A7G7GE25_9BACT</name>
<evidence type="ECO:0000313" key="3">
    <source>
        <dbReference type="Proteomes" id="UP000515237"/>
    </source>
</evidence>
<accession>A0A7G7GE25</accession>